<proteinExistence type="predicted"/>
<organism evidence="1 2">
    <name type="scientific">Calocera viscosa (strain TUFC12733)</name>
    <dbReference type="NCBI Taxonomy" id="1330018"/>
    <lineage>
        <taxon>Eukaryota</taxon>
        <taxon>Fungi</taxon>
        <taxon>Dikarya</taxon>
        <taxon>Basidiomycota</taxon>
        <taxon>Agaricomycotina</taxon>
        <taxon>Dacrymycetes</taxon>
        <taxon>Dacrymycetales</taxon>
        <taxon>Dacrymycetaceae</taxon>
        <taxon>Calocera</taxon>
    </lineage>
</organism>
<accession>A0A167HT23</accession>
<name>A0A167HT23_CALVF</name>
<keyword evidence="2" id="KW-1185">Reference proteome</keyword>
<evidence type="ECO:0000313" key="1">
    <source>
        <dbReference type="EMBL" id="KZO91953.1"/>
    </source>
</evidence>
<dbReference type="EMBL" id="KV417316">
    <property type="protein sequence ID" value="KZO91953.1"/>
    <property type="molecule type" value="Genomic_DNA"/>
</dbReference>
<sequence length="150" mass="16678">MESSRYPTSGPNRLYSNIYCTQSWVHLSSHLSGLGQQRPFCFRLGSGSYRPSQHEAHLPKGVHPCIRMHDHLRTFLRPIGIGMEQSALQDSTASSLLTSMLTLGFPARAFLGLISIGVYAHSGHSRAPHSRGLITIDMYDRPRHSSPLHS</sequence>
<protein>
    <submittedName>
        <fullName evidence="1">Uncharacterized protein</fullName>
    </submittedName>
</protein>
<dbReference type="AlphaFoldDB" id="A0A167HT23"/>
<reference evidence="1 2" key="1">
    <citation type="journal article" date="2016" name="Mol. Biol. Evol.">
        <title>Comparative Genomics of Early-Diverging Mushroom-Forming Fungi Provides Insights into the Origins of Lignocellulose Decay Capabilities.</title>
        <authorList>
            <person name="Nagy L.G."/>
            <person name="Riley R."/>
            <person name="Tritt A."/>
            <person name="Adam C."/>
            <person name="Daum C."/>
            <person name="Floudas D."/>
            <person name="Sun H."/>
            <person name="Yadav J.S."/>
            <person name="Pangilinan J."/>
            <person name="Larsson K.H."/>
            <person name="Matsuura K."/>
            <person name="Barry K."/>
            <person name="Labutti K."/>
            <person name="Kuo R."/>
            <person name="Ohm R.A."/>
            <person name="Bhattacharya S.S."/>
            <person name="Shirouzu T."/>
            <person name="Yoshinaga Y."/>
            <person name="Martin F.M."/>
            <person name="Grigoriev I.V."/>
            <person name="Hibbett D.S."/>
        </authorList>
    </citation>
    <scope>NUCLEOTIDE SEQUENCE [LARGE SCALE GENOMIC DNA]</scope>
    <source>
        <strain evidence="1 2">TUFC12733</strain>
    </source>
</reference>
<dbReference type="Proteomes" id="UP000076738">
    <property type="component" value="Unassembled WGS sequence"/>
</dbReference>
<evidence type="ECO:0000313" key="2">
    <source>
        <dbReference type="Proteomes" id="UP000076738"/>
    </source>
</evidence>
<gene>
    <name evidence="1" type="ORF">CALVIDRAFT_331839</name>
</gene>